<organism evidence="1 2">
    <name type="scientific">Sphaerodactylus townsendi</name>
    <dbReference type="NCBI Taxonomy" id="933632"/>
    <lineage>
        <taxon>Eukaryota</taxon>
        <taxon>Metazoa</taxon>
        <taxon>Chordata</taxon>
        <taxon>Craniata</taxon>
        <taxon>Vertebrata</taxon>
        <taxon>Euteleostomi</taxon>
        <taxon>Lepidosauria</taxon>
        <taxon>Squamata</taxon>
        <taxon>Bifurcata</taxon>
        <taxon>Gekkota</taxon>
        <taxon>Sphaerodactylidae</taxon>
        <taxon>Sphaerodactylus</taxon>
    </lineage>
</organism>
<proteinExistence type="predicted"/>
<evidence type="ECO:0000313" key="1">
    <source>
        <dbReference type="EMBL" id="KAH7991179.1"/>
    </source>
</evidence>
<gene>
    <name evidence="1" type="ORF">K3G42_002562</name>
</gene>
<comment type="caution">
    <text evidence="1">The sequence shown here is derived from an EMBL/GenBank/DDBJ whole genome shotgun (WGS) entry which is preliminary data.</text>
</comment>
<dbReference type="EMBL" id="CM037616">
    <property type="protein sequence ID" value="KAH7991179.1"/>
    <property type="molecule type" value="Genomic_DNA"/>
</dbReference>
<reference evidence="1" key="1">
    <citation type="submission" date="2021-08" db="EMBL/GenBank/DDBJ databases">
        <title>The first chromosome-level gecko genome reveals the dynamic sex chromosomes of Neotropical dwarf geckos (Sphaerodactylidae: Sphaerodactylus).</title>
        <authorList>
            <person name="Pinto B.J."/>
            <person name="Keating S.E."/>
            <person name="Gamble T."/>
        </authorList>
    </citation>
    <scope>NUCLEOTIDE SEQUENCE</scope>
    <source>
        <strain evidence="1">TG3544</strain>
    </source>
</reference>
<protein>
    <submittedName>
        <fullName evidence="1">Uncharacterized protein</fullName>
    </submittedName>
</protein>
<accession>A0ACB8EEU2</accession>
<dbReference type="Proteomes" id="UP000827872">
    <property type="component" value="Linkage Group LG03"/>
</dbReference>
<keyword evidence="2" id="KW-1185">Reference proteome</keyword>
<sequence>MQGKTAQENYHKEDFSGGGLHSLSSLWDRKRADSVQTDQKDFCFPNLIPYPHWKKQEFHLSMTQTKERDQQRNMVSRTSPPENRSTCYVMKNSRKETQK</sequence>
<evidence type="ECO:0000313" key="2">
    <source>
        <dbReference type="Proteomes" id="UP000827872"/>
    </source>
</evidence>
<name>A0ACB8EEU2_9SAUR</name>